<feature type="compositionally biased region" description="Polar residues" evidence="1">
    <location>
        <begin position="220"/>
        <end position="229"/>
    </location>
</feature>
<evidence type="ECO:0000313" key="3">
    <source>
        <dbReference type="Proteomes" id="UP001642464"/>
    </source>
</evidence>
<keyword evidence="3" id="KW-1185">Reference proteome</keyword>
<dbReference type="Proteomes" id="UP001642464">
    <property type="component" value="Unassembled WGS sequence"/>
</dbReference>
<sequence>VLTFTDSLNGLFVKLPGPTAFEVYWEVQAGAKVRLPFALETYRVYFPGTYVLDCLGNLKCAPALGKVCDAADEGDGVPGCSDTDAADALNCTSALSRPRYVRAKSQNFLAPSEMPQEPQIEAASHNLPDSWVDVSSPKRQRYGQDGLQQKNAPPKEGEVSCEAYDQEAVLEEELVDEPAADEQEQVSGQMQDEDAVDEAASFPRHQAPEAPTTLMEEPPTLNSRPKQGSQALLPEIGVHTDGHHWLRGRKGSMSLLPDLPKANERKCQTCEKVQARGRSAPASRKQPTEIKARLRQQDARSQDARSQAKVTQAEEPAPQLMQAGNRKGSMSLLPEPEAPKLPQQGVQAPKLPQQAQVSLASARARHVAEPKFIRTARSRSSSRSLPRRREVAECQEEVSLQEAASIALHQASQEPPMLNSRPKQGSQSLLPDLGAEISYDQEAVSEETMDTELQPEVQEEHLEEPVEEQALASFFQLAVFKMVEQI</sequence>
<feature type="region of interest" description="Disordered" evidence="1">
    <location>
        <begin position="127"/>
        <end position="160"/>
    </location>
</feature>
<feature type="region of interest" description="Disordered" evidence="1">
    <location>
        <begin position="178"/>
        <end position="229"/>
    </location>
</feature>
<evidence type="ECO:0000313" key="2">
    <source>
        <dbReference type="EMBL" id="CAK9094244.1"/>
    </source>
</evidence>
<feature type="non-terminal residue" evidence="2">
    <location>
        <position position="1"/>
    </location>
</feature>
<protein>
    <submittedName>
        <fullName evidence="2">Chloroplastic/amyloplastic</fullName>
    </submittedName>
</protein>
<dbReference type="EMBL" id="CAXAMM010040596">
    <property type="protein sequence ID" value="CAK9094244.1"/>
    <property type="molecule type" value="Genomic_DNA"/>
</dbReference>
<proteinExistence type="predicted"/>
<evidence type="ECO:0000256" key="1">
    <source>
        <dbReference type="SAM" id="MobiDB-lite"/>
    </source>
</evidence>
<feature type="compositionally biased region" description="Basic and acidic residues" evidence="1">
    <location>
        <begin position="286"/>
        <end position="303"/>
    </location>
</feature>
<accession>A0ABP0R102</accession>
<feature type="region of interest" description="Disordered" evidence="1">
    <location>
        <begin position="410"/>
        <end position="465"/>
    </location>
</feature>
<name>A0ABP0R102_9DINO</name>
<gene>
    <name evidence="2" type="ORF">SCF082_LOCUS44304</name>
</gene>
<organism evidence="2 3">
    <name type="scientific">Durusdinium trenchii</name>
    <dbReference type="NCBI Taxonomy" id="1381693"/>
    <lineage>
        <taxon>Eukaryota</taxon>
        <taxon>Sar</taxon>
        <taxon>Alveolata</taxon>
        <taxon>Dinophyceae</taxon>
        <taxon>Suessiales</taxon>
        <taxon>Symbiodiniaceae</taxon>
        <taxon>Durusdinium</taxon>
    </lineage>
</organism>
<feature type="region of interest" description="Disordered" evidence="1">
    <location>
        <begin position="243"/>
        <end position="366"/>
    </location>
</feature>
<comment type="caution">
    <text evidence="2">The sequence shown here is derived from an EMBL/GenBank/DDBJ whole genome shotgun (WGS) entry which is preliminary data.</text>
</comment>
<reference evidence="2 3" key="1">
    <citation type="submission" date="2024-02" db="EMBL/GenBank/DDBJ databases">
        <authorList>
            <person name="Chen Y."/>
            <person name="Shah S."/>
            <person name="Dougan E. K."/>
            <person name="Thang M."/>
            <person name="Chan C."/>
        </authorList>
    </citation>
    <scope>NUCLEOTIDE SEQUENCE [LARGE SCALE GENOMIC DNA]</scope>
</reference>